<dbReference type="Proteomes" id="UP001597387">
    <property type="component" value="Unassembled WGS sequence"/>
</dbReference>
<reference evidence="3" key="1">
    <citation type="journal article" date="2019" name="Int. J. Syst. Evol. Microbiol.">
        <title>The Global Catalogue of Microorganisms (GCM) 10K type strain sequencing project: providing services to taxonomists for standard genome sequencing and annotation.</title>
        <authorList>
            <consortium name="The Broad Institute Genomics Platform"/>
            <consortium name="The Broad Institute Genome Sequencing Center for Infectious Disease"/>
            <person name="Wu L."/>
            <person name="Ma J."/>
        </authorList>
    </citation>
    <scope>NUCLEOTIDE SEQUENCE [LARGE SCALE GENOMIC DNA]</scope>
    <source>
        <strain evidence="3">KCTC 42217</strain>
    </source>
</reference>
<proteinExistence type="predicted"/>
<keyword evidence="3" id="KW-1185">Reference proteome</keyword>
<gene>
    <name evidence="2" type="ORF">ACFSJU_09350</name>
</gene>
<dbReference type="EMBL" id="JBHUHZ010000001">
    <property type="protein sequence ID" value="MFD2162595.1"/>
    <property type="molecule type" value="Genomic_DNA"/>
</dbReference>
<feature type="transmembrane region" description="Helical" evidence="1">
    <location>
        <begin position="65"/>
        <end position="86"/>
    </location>
</feature>
<evidence type="ECO:0000313" key="3">
    <source>
        <dbReference type="Proteomes" id="UP001597387"/>
    </source>
</evidence>
<feature type="transmembrane region" description="Helical" evidence="1">
    <location>
        <begin position="6"/>
        <end position="27"/>
    </location>
</feature>
<name>A0ABW4ZLL9_9SPHI</name>
<protein>
    <submittedName>
        <fullName evidence="2">Uncharacterized protein</fullName>
    </submittedName>
</protein>
<organism evidence="2 3">
    <name type="scientific">Paradesertivirga mongoliensis</name>
    <dbReference type="NCBI Taxonomy" id="2100740"/>
    <lineage>
        <taxon>Bacteria</taxon>
        <taxon>Pseudomonadati</taxon>
        <taxon>Bacteroidota</taxon>
        <taxon>Sphingobacteriia</taxon>
        <taxon>Sphingobacteriales</taxon>
        <taxon>Sphingobacteriaceae</taxon>
        <taxon>Paradesertivirga</taxon>
    </lineage>
</organism>
<sequence>MDRIDGMKMGVIPGLIAVHIIFGLAFIKSKWLYKTVSIIILATMVYGFVWLSMSNRLIQTGFGNYGYWDLALTNFLVGLIAWEVFYQFDHRLKKNWL</sequence>
<accession>A0ABW4ZLL9</accession>
<keyword evidence="1" id="KW-1133">Transmembrane helix</keyword>
<feature type="transmembrane region" description="Helical" evidence="1">
    <location>
        <begin position="32"/>
        <end position="53"/>
    </location>
</feature>
<dbReference type="RefSeq" id="WP_255903297.1">
    <property type="nucleotide sequence ID" value="NZ_JAFMZO010000003.1"/>
</dbReference>
<evidence type="ECO:0000313" key="2">
    <source>
        <dbReference type="EMBL" id="MFD2162595.1"/>
    </source>
</evidence>
<evidence type="ECO:0000256" key="1">
    <source>
        <dbReference type="SAM" id="Phobius"/>
    </source>
</evidence>
<keyword evidence="1" id="KW-0812">Transmembrane</keyword>
<comment type="caution">
    <text evidence="2">The sequence shown here is derived from an EMBL/GenBank/DDBJ whole genome shotgun (WGS) entry which is preliminary data.</text>
</comment>
<keyword evidence="1" id="KW-0472">Membrane</keyword>